<keyword evidence="2" id="KW-1133">Transmembrane helix</keyword>
<feature type="transmembrane region" description="Helical" evidence="2">
    <location>
        <begin position="239"/>
        <end position="264"/>
    </location>
</feature>
<dbReference type="eggNOG" id="COG4485">
    <property type="taxonomic scope" value="Bacteria"/>
</dbReference>
<feature type="transmembrane region" description="Helical" evidence="2">
    <location>
        <begin position="760"/>
        <end position="781"/>
    </location>
</feature>
<organism evidence="3 4">
    <name type="scientific">[Clostridium] methylpentosum DSM 5476</name>
    <dbReference type="NCBI Taxonomy" id="537013"/>
    <lineage>
        <taxon>Bacteria</taxon>
        <taxon>Bacillati</taxon>
        <taxon>Bacillota</taxon>
        <taxon>Clostridia</taxon>
        <taxon>Eubacteriales</taxon>
        <taxon>Oscillospiraceae</taxon>
        <taxon>Oscillospiraceae incertae sedis</taxon>
    </lineage>
</organism>
<dbReference type="AlphaFoldDB" id="C0ECB8"/>
<feature type="transmembrane region" description="Helical" evidence="2">
    <location>
        <begin position="434"/>
        <end position="454"/>
    </location>
</feature>
<evidence type="ECO:0000256" key="2">
    <source>
        <dbReference type="SAM" id="Phobius"/>
    </source>
</evidence>
<dbReference type="STRING" id="537013.CLOSTMETH_01487"/>
<evidence type="ECO:0008006" key="5">
    <source>
        <dbReference type="Google" id="ProtNLM"/>
    </source>
</evidence>
<feature type="transmembrane region" description="Helical" evidence="2">
    <location>
        <begin position="170"/>
        <end position="189"/>
    </location>
</feature>
<feature type="transmembrane region" description="Helical" evidence="2">
    <location>
        <begin position="30"/>
        <end position="48"/>
    </location>
</feature>
<dbReference type="Pfam" id="PF09586">
    <property type="entry name" value="YfhO"/>
    <property type="match status" value="2"/>
</dbReference>
<dbReference type="EMBL" id="ACEC01000047">
    <property type="protein sequence ID" value="EEG30919.1"/>
    <property type="molecule type" value="Genomic_DNA"/>
</dbReference>
<feature type="transmembrane region" description="Helical" evidence="2">
    <location>
        <begin position="315"/>
        <end position="334"/>
    </location>
</feature>
<keyword evidence="2" id="KW-0472">Membrane</keyword>
<feature type="transmembrane region" description="Helical" evidence="2">
    <location>
        <begin position="115"/>
        <end position="139"/>
    </location>
</feature>
<dbReference type="PANTHER" id="PTHR38454">
    <property type="entry name" value="INTEGRAL MEMBRANE PROTEIN-RELATED"/>
    <property type="match status" value="1"/>
</dbReference>
<feature type="transmembrane region" description="Helical" evidence="2">
    <location>
        <begin position="463"/>
        <end position="482"/>
    </location>
</feature>
<dbReference type="HOGENOM" id="CLU_008413_2_0_9"/>
<reference evidence="3 4" key="2">
    <citation type="submission" date="2009-02" db="EMBL/GenBank/DDBJ databases">
        <title>Draft genome sequence of Clostridium methylpentosum (DSM 5476).</title>
        <authorList>
            <person name="Sudarsanam P."/>
            <person name="Ley R."/>
            <person name="Guruge J."/>
            <person name="Turnbaugh P.J."/>
            <person name="Mahowald M."/>
            <person name="Liep D."/>
            <person name="Gordon J."/>
        </authorList>
    </citation>
    <scope>NUCLEOTIDE SEQUENCE [LARGE SCALE GENOMIC DNA]</scope>
    <source>
        <strain evidence="3 4">DSM 5476</strain>
    </source>
</reference>
<feature type="transmembrane region" description="Helical" evidence="2">
    <location>
        <begin position="146"/>
        <end position="164"/>
    </location>
</feature>
<keyword evidence="2" id="KW-0812">Transmembrane</keyword>
<dbReference type="Proteomes" id="UP000003340">
    <property type="component" value="Unassembled WGS sequence"/>
</dbReference>
<feature type="transmembrane region" description="Helical" evidence="2">
    <location>
        <begin position="346"/>
        <end position="365"/>
    </location>
</feature>
<gene>
    <name evidence="3" type="ORF">CLOSTMETH_01487</name>
</gene>
<dbReference type="PANTHER" id="PTHR38454:SF1">
    <property type="entry name" value="INTEGRAL MEMBRANE PROTEIN"/>
    <property type="match status" value="1"/>
</dbReference>
<feature type="transmembrane region" description="Helical" evidence="2">
    <location>
        <begin position="196"/>
        <end position="224"/>
    </location>
</feature>
<proteinExistence type="predicted"/>
<protein>
    <recommendedName>
        <fullName evidence="5">Bacterial membrane protein YfhO</fullName>
    </recommendedName>
</protein>
<feature type="transmembrane region" description="Helical" evidence="2">
    <location>
        <begin position="402"/>
        <end position="419"/>
    </location>
</feature>
<feature type="transmembrane region" description="Helical" evidence="2">
    <location>
        <begin position="371"/>
        <end position="390"/>
    </location>
</feature>
<evidence type="ECO:0000313" key="4">
    <source>
        <dbReference type="Proteomes" id="UP000003340"/>
    </source>
</evidence>
<name>C0ECB8_9FIRM</name>
<feature type="region of interest" description="Disordered" evidence="1">
    <location>
        <begin position="824"/>
        <end position="889"/>
    </location>
</feature>
<sequence>MILQRRKTVYQLIQKWITPGKSEAKNCLRVFVLAAFVTAVVFLPFLIVDKGLFLFYGDYNVQQIPFYQLAHDAIRTGNTGWSWTTDLGANFVGSYGFYLLGSPFFWLTIPFPTDWLPYLMAPLFVLKFATAATTGYAFLRRFTKTAEMAIIGAMLYAFSGFMVYDIFFNHFHEVVAFFPLLLIGIEELVMNKRRGIFALAVALNLMVNYFFFAGQVVFLCIYFFLRCLCPSFRINLKKFFFLAAETIIGVLIGLALFLPAAMAIMGNPRTDEMLTGYDMLFYGNVQRYGLILQSFFFPPDMPARPNFFPDSNSKWASVAAFLPLFSMTGVVTFLREKRKSWLKTILIVLFVMSLIPVLNSAFFAFNSSYYARWFYMLTLMMALATVHALENRKMDMSSGIKFTFFVTLAFAVIGLLPKIKDGEYVFFDLPSYPSLFWISVLIALGCIALTVLLLKRFRSSRKVFYRCTLVALCGVIFVYSLVEITFGKMQNVNYYYTNIVDRGLEAEFELDDSEFFRIDVYDGMDNWPMYWELPTIQAFQSVVPVSIMEFYPEIGVTRDVASRPDPKFYGVRELMSVKYIFVENNEDSVKRNPNLPPGFHLLNNQNGFDIYENENFLPMGFTYDHYIDQNTFEGCEKEKRDRLLLKGIYLNEEQIEKYGGMLSELTTDDTTDLTDAQMVEDTQARKRETCSSFTTDNKGFSAQIDLSKDNLVYFSVPYEKGWSATVNGQPVEIEQVNIGFMAVKCEAGANEIRFEYKTPGLQTGCIASIAGLVLFALYLLLSRRLSRKNPDEYAPDPTGHWAEREAFFDEPTYTELTACYKKQREMEESGTEITGYSQPPGQAEPDDRFSLGPEPDFGEADGSQVLPPDHHEPSEPPDSPQETDNDNQP</sequence>
<accession>C0ECB8</accession>
<evidence type="ECO:0000256" key="1">
    <source>
        <dbReference type="SAM" id="MobiDB-lite"/>
    </source>
</evidence>
<comment type="caution">
    <text evidence="3">The sequence shown here is derived from an EMBL/GenBank/DDBJ whole genome shotgun (WGS) entry which is preliminary data.</text>
</comment>
<feature type="compositionally biased region" description="Polar residues" evidence="1">
    <location>
        <begin position="831"/>
        <end position="840"/>
    </location>
</feature>
<keyword evidence="4" id="KW-1185">Reference proteome</keyword>
<dbReference type="InterPro" id="IPR018580">
    <property type="entry name" value="Uncharacterised_YfhO"/>
</dbReference>
<reference evidence="3 4" key="1">
    <citation type="submission" date="2009-01" db="EMBL/GenBank/DDBJ databases">
        <authorList>
            <person name="Fulton L."/>
            <person name="Clifton S."/>
            <person name="Fulton B."/>
            <person name="Xu J."/>
            <person name="Minx P."/>
            <person name="Pepin K.H."/>
            <person name="Johnson M."/>
            <person name="Bhonagiri V."/>
            <person name="Nash W.E."/>
            <person name="Mardis E.R."/>
            <person name="Wilson R.K."/>
        </authorList>
    </citation>
    <scope>NUCLEOTIDE SEQUENCE [LARGE SCALE GENOMIC DNA]</scope>
    <source>
        <strain evidence="3 4">DSM 5476</strain>
    </source>
</reference>
<evidence type="ECO:0000313" key="3">
    <source>
        <dbReference type="EMBL" id="EEG30919.1"/>
    </source>
</evidence>